<reference evidence="2" key="1">
    <citation type="journal article" date="2019" name="Int. J. Syst. Evol. Microbiol.">
        <title>The Global Catalogue of Microorganisms (GCM) 10K type strain sequencing project: providing services to taxonomists for standard genome sequencing and annotation.</title>
        <authorList>
            <consortium name="The Broad Institute Genomics Platform"/>
            <consortium name="The Broad Institute Genome Sequencing Center for Infectious Disease"/>
            <person name="Wu L."/>
            <person name="Ma J."/>
        </authorList>
    </citation>
    <scope>NUCLEOTIDE SEQUENCE [LARGE SCALE GENOMIC DNA]</scope>
    <source>
        <strain evidence="2">CGMCC 4.1467</strain>
    </source>
</reference>
<proteinExistence type="predicted"/>
<dbReference type="RefSeq" id="WP_379708382.1">
    <property type="nucleotide sequence ID" value="NZ_JBHTBS010000001.1"/>
</dbReference>
<gene>
    <name evidence="1" type="ORF">ACFQY0_01600</name>
</gene>
<name>A0ABW2L3Z0_9BACT</name>
<sequence length="79" mass="9139">MKTHLPCVRVSAEECDLGDWLESSLVPDWHIEETIHHFVIPGQIAIDPVHQIPSCTPLITWAFRIERGRDGLIRWIRIS</sequence>
<evidence type="ECO:0000313" key="1">
    <source>
        <dbReference type="EMBL" id="MFC7335856.1"/>
    </source>
</evidence>
<keyword evidence="2" id="KW-1185">Reference proteome</keyword>
<accession>A0ABW2L3Z0</accession>
<comment type="caution">
    <text evidence="1">The sequence shown here is derived from an EMBL/GenBank/DDBJ whole genome shotgun (WGS) entry which is preliminary data.</text>
</comment>
<evidence type="ECO:0000313" key="2">
    <source>
        <dbReference type="Proteomes" id="UP001596472"/>
    </source>
</evidence>
<dbReference type="Proteomes" id="UP001596472">
    <property type="component" value="Unassembled WGS sequence"/>
</dbReference>
<dbReference type="EMBL" id="JBHTBS010000001">
    <property type="protein sequence ID" value="MFC7335856.1"/>
    <property type="molecule type" value="Genomic_DNA"/>
</dbReference>
<protein>
    <submittedName>
        <fullName evidence="1">Uncharacterized protein</fullName>
    </submittedName>
</protein>
<organism evidence="1 2">
    <name type="scientific">Haloferula chungangensis</name>
    <dbReference type="NCBI Taxonomy" id="1048331"/>
    <lineage>
        <taxon>Bacteria</taxon>
        <taxon>Pseudomonadati</taxon>
        <taxon>Verrucomicrobiota</taxon>
        <taxon>Verrucomicrobiia</taxon>
        <taxon>Verrucomicrobiales</taxon>
        <taxon>Verrucomicrobiaceae</taxon>
        <taxon>Haloferula</taxon>
    </lineage>
</organism>